<dbReference type="AlphaFoldDB" id="A0AAD3CX17"/>
<reference evidence="1 2" key="1">
    <citation type="journal article" date="2021" name="Sci. Rep.">
        <title>The genome of the diatom Chaetoceros tenuissimus carries an ancient integrated fragment of an extant virus.</title>
        <authorList>
            <person name="Hongo Y."/>
            <person name="Kimura K."/>
            <person name="Takaki Y."/>
            <person name="Yoshida Y."/>
            <person name="Baba S."/>
            <person name="Kobayashi G."/>
            <person name="Nagasaki K."/>
            <person name="Hano T."/>
            <person name="Tomaru Y."/>
        </authorList>
    </citation>
    <scope>NUCLEOTIDE SEQUENCE [LARGE SCALE GENOMIC DNA]</scope>
    <source>
        <strain evidence="1 2">NIES-3715</strain>
    </source>
</reference>
<comment type="caution">
    <text evidence="1">The sequence shown here is derived from an EMBL/GenBank/DDBJ whole genome shotgun (WGS) entry which is preliminary data.</text>
</comment>
<protein>
    <submittedName>
        <fullName evidence="1">Uncharacterized protein</fullName>
    </submittedName>
</protein>
<gene>
    <name evidence="1" type="ORF">CTEN210_10278</name>
</gene>
<accession>A0AAD3CX17</accession>
<keyword evidence="2" id="KW-1185">Reference proteome</keyword>
<dbReference type="EMBL" id="BLLK01000047">
    <property type="protein sequence ID" value="GFH53802.1"/>
    <property type="molecule type" value="Genomic_DNA"/>
</dbReference>
<sequence length="181" mass="20601">MSIRSFSYRSVFLPEAYEQEAEVAWNQFACRRGMVSSKTTCSQEGVPSIIITDPAQSVERETSYHRCQSYNELLDRSNNIDDLFQDVICQFEHCLDLTYQGTDNISEITDPQHVKPYIKDRSLVKDSELFVSCSTISTAVDTILADVDNTMDLFSNAIESIQCCIEEVEQCNPLRNLTENV</sequence>
<proteinExistence type="predicted"/>
<evidence type="ECO:0000313" key="2">
    <source>
        <dbReference type="Proteomes" id="UP001054902"/>
    </source>
</evidence>
<organism evidence="1 2">
    <name type="scientific">Chaetoceros tenuissimus</name>
    <dbReference type="NCBI Taxonomy" id="426638"/>
    <lineage>
        <taxon>Eukaryota</taxon>
        <taxon>Sar</taxon>
        <taxon>Stramenopiles</taxon>
        <taxon>Ochrophyta</taxon>
        <taxon>Bacillariophyta</taxon>
        <taxon>Coscinodiscophyceae</taxon>
        <taxon>Chaetocerotophycidae</taxon>
        <taxon>Chaetocerotales</taxon>
        <taxon>Chaetocerotaceae</taxon>
        <taxon>Chaetoceros</taxon>
    </lineage>
</organism>
<name>A0AAD3CX17_9STRA</name>
<evidence type="ECO:0000313" key="1">
    <source>
        <dbReference type="EMBL" id="GFH53802.1"/>
    </source>
</evidence>
<dbReference type="Proteomes" id="UP001054902">
    <property type="component" value="Unassembled WGS sequence"/>
</dbReference>